<dbReference type="InterPro" id="IPR025110">
    <property type="entry name" value="AMP-bd_C"/>
</dbReference>
<dbReference type="InterPro" id="IPR020845">
    <property type="entry name" value="AMP-binding_CS"/>
</dbReference>
<dbReference type="PANTHER" id="PTHR24096">
    <property type="entry name" value="LONG-CHAIN-FATTY-ACID--COA LIGASE"/>
    <property type="match status" value="1"/>
</dbReference>
<dbReference type="Pfam" id="PF13193">
    <property type="entry name" value="AMP-binding_C"/>
    <property type="match status" value="1"/>
</dbReference>
<dbReference type="InterPro" id="IPR042099">
    <property type="entry name" value="ANL_N_sf"/>
</dbReference>
<feature type="domain" description="AMP-binding enzyme C-terminal" evidence="5">
    <location>
        <begin position="448"/>
        <end position="523"/>
    </location>
</feature>
<dbReference type="PROSITE" id="PS00455">
    <property type="entry name" value="AMP_BINDING"/>
    <property type="match status" value="1"/>
</dbReference>
<dbReference type="AlphaFoldDB" id="A0A1I7YWG9"/>
<evidence type="ECO:0000256" key="2">
    <source>
        <dbReference type="ARBA" id="ARBA00006432"/>
    </source>
</evidence>
<evidence type="ECO:0000313" key="7">
    <source>
        <dbReference type="WBParaSite" id="L893_g204.t1"/>
    </source>
</evidence>
<keyword evidence="6" id="KW-1185">Reference proteome</keyword>
<dbReference type="SUPFAM" id="SSF56801">
    <property type="entry name" value="Acetyl-CoA synthetase-like"/>
    <property type="match status" value="1"/>
</dbReference>
<dbReference type="GO" id="GO:0016405">
    <property type="term" value="F:CoA-ligase activity"/>
    <property type="evidence" value="ECO:0007669"/>
    <property type="project" value="TreeGrafter"/>
</dbReference>
<dbReference type="GO" id="GO:0005777">
    <property type="term" value="C:peroxisome"/>
    <property type="evidence" value="ECO:0007669"/>
    <property type="project" value="UniProtKB-SubCell"/>
</dbReference>
<feature type="domain" description="AMP-dependent synthetase/ligase" evidence="4">
    <location>
        <begin position="27"/>
        <end position="397"/>
    </location>
</feature>
<dbReference type="Gene3D" id="3.30.300.30">
    <property type="match status" value="1"/>
</dbReference>
<dbReference type="Pfam" id="PF00501">
    <property type="entry name" value="AMP-binding"/>
    <property type="match status" value="1"/>
</dbReference>
<name>A0A1I7YWG9_9BILA</name>
<dbReference type="CDD" id="cd05911">
    <property type="entry name" value="Firefly_Luc_like"/>
    <property type="match status" value="1"/>
</dbReference>
<accession>A0A1I7YWG9</accession>
<dbReference type="PANTHER" id="PTHR24096:SF422">
    <property type="entry name" value="BCDNA.GH02901"/>
    <property type="match status" value="1"/>
</dbReference>
<evidence type="ECO:0000259" key="5">
    <source>
        <dbReference type="Pfam" id="PF13193"/>
    </source>
</evidence>
<organism evidence="6 7">
    <name type="scientific">Steinernema glaseri</name>
    <dbReference type="NCBI Taxonomy" id="37863"/>
    <lineage>
        <taxon>Eukaryota</taxon>
        <taxon>Metazoa</taxon>
        <taxon>Ecdysozoa</taxon>
        <taxon>Nematoda</taxon>
        <taxon>Chromadorea</taxon>
        <taxon>Rhabditida</taxon>
        <taxon>Tylenchina</taxon>
        <taxon>Panagrolaimomorpha</taxon>
        <taxon>Strongyloidoidea</taxon>
        <taxon>Steinernematidae</taxon>
        <taxon>Steinernema</taxon>
    </lineage>
</organism>
<dbReference type="InterPro" id="IPR045851">
    <property type="entry name" value="AMP-bd_C_sf"/>
</dbReference>
<dbReference type="InterPro" id="IPR000873">
    <property type="entry name" value="AMP-dep_synth/lig_dom"/>
</dbReference>
<evidence type="ECO:0000256" key="1">
    <source>
        <dbReference type="ARBA" id="ARBA00004275"/>
    </source>
</evidence>
<dbReference type="FunFam" id="3.30.300.30:FF:000007">
    <property type="entry name" value="4-coumarate--CoA ligase 2"/>
    <property type="match status" value="1"/>
</dbReference>
<evidence type="ECO:0000313" key="6">
    <source>
        <dbReference type="Proteomes" id="UP000095287"/>
    </source>
</evidence>
<dbReference type="WBParaSite" id="L893_g204.t1">
    <property type="protein sequence ID" value="L893_g204.t1"/>
    <property type="gene ID" value="L893_g204"/>
</dbReference>
<evidence type="ECO:0000259" key="4">
    <source>
        <dbReference type="Pfam" id="PF00501"/>
    </source>
</evidence>
<protein>
    <submittedName>
        <fullName evidence="7">4-coumarate--CoA ligase 1-like</fullName>
    </submittedName>
</protein>
<reference evidence="7" key="1">
    <citation type="submission" date="2016-11" db="UniProtKB">
        <authorList>
            <consortium name="WormBaseParasite"/>
        </authorList>
    </citation>
    <scope>IDENTIFICATION</scope>
</reference>
<keyword evidence="3" id="KW-0576">Peroxisome</keyword>
<dbReference type="Proteomes" id="UP000095287">
    <property type="component" value="Unplaced"/>
</dbReference>
<sequence length="545" mass="60947">MIFRSQCKKLPTPTKPFSDTLLESLWKYGKKIALIDAETGKEVTNHDLYVQSLSVASFLEQKHFKHGDVACAVMHNCLEYFPIFLGVALQGGALSTASYSFTEYELEYQFKDSGSQIVFCNELNFAKVFKAVHNCPKITCVVVVPDHRSEPIGKLPFGVVKYDEVLTCQPNLNRHKVDVDISRDILILPYSSGTTGSPKGVMLTHNNMTYETDILGTHLLDEVLLKIDDSYTYDSDHDVLCLPIYHIYGFSVLMTNIVYGLTTVVMSQFNLEVYCRSIEKYKARLLKLVPPILVLLSKDPAVDRFDLSSVQAIVSGAAPAGRELCIDVMSRLPNIKIVGQASHIMCYNPQDLKFGSSGKLASNLEMKIIDPDTGKELDRNERGEVCIRGGTVMHGYLNRPQATAITIDDDGWLRTGDVGYVDDDDYTYIVDRLKELIKVKGFQVPPAELEDLLLTHPSVKDCAVIGIPDEAAGELPLAFVVKKQESLSEQELADFVKERVSHYKQLKGGVQFIHEIPKSPSGKILRRFLRDEAELIRKATLKSKL</sequence>
<comment type="similarity">
    <text evidence="2">Belongs to the ATP-dependent AMP-binding enzyme family.</text>
</comment>
<dbReference type="Gene3D" id="3.40.50.12780">
    <property type="entry name" value="N-terminal domain of ligase-like"/>
    <property type="match status" value="1"/>
</dbReference>
<comment type="subcellular location">
    <subcellularLocation>
        <location evidence="1">Peroxisome</location>
    </subcellularLocation>
</comment>
<evidence type="ECO:0000256" key="3">
    <source>
        <dbReference type="ARBA" id="ARBA00023140"/>
    </source>
</evidence>
<proteinExistence type="inferred from homology"/>